<dbReference type="AlphaFoldDB" id="A0A9Q1QPJ1"/>
<dbReference type="InterPro" id="IPR002110">
    <property type="entry name" value="Ankyrin_rpt"/>
</dbReference>
<evidence type="ECO:0000313" key="3">
    <source>
        <dbReference type="EMBL" id="KAJ8450463.1"/>
    </source>
</evidence>
<dbReference type="SMART" id="SM00248">
    <property type="entry name" value="ANK"/>
    <property type="match status" value="4"/>
</dbReference>
<dbReference type="PANTHER" id="PTHR24186">
    <property type="entry name" value="PROTEIN PHOSPHATASE 1 REGULATORY SUBUNIT"/>
    <property type="match status" value="1"/>
</dbReference>
<dbReference type="EMBL" id="JAKOGI010000015">
    <property type="protein sequence ID" value="KAJ8450463.1"/>
    <property type="molecule type" value="Genomic_DNA"/>
</dbReference>
<organism evidence="3 4">
    <name type="scientific">Carnegiea gigantea</name>
    <dbReference type="NCBI Taxonomy" id="171969"/>
    <lineage>
        <taxon>Eukaryota</taxon>
        <taxon>Viridiplantae</taxon>
        <taxon>Streptophyta</taxon>
        <taxon>Embryophyta</taxon>
        <taxon>Tracheophyta</taxon>
        <taxon>Spermatophyta</taxon>
        <taxon>Magnoliopsida</taxon>
        <taxon>eudicotyledons</taxon>
        <taxon>Gunneridae</taxon>
        <taxon>Pentapetalae</taxon>
        <taxon>Caryophyllales</taxon>
        <taxon>Cactineae</taxon>
        <taxon>Cactaceae</taxon>
        <taxon>Cactoideae</taxon>
        <taxon>Echinocereeae</taxon>
        <taxon>Carnegiea</taxon>
    </lineage>
</organism>
<evidence type="ECO:0000313" key="4">
    <source>
        <dbReference type="Proteomes" id="UP001153076"/>
    </source>
</evidence>
<dbReference type="SUPFAM" id="SSF48403">
    <property type="entry name" value="Ankyrin repeat"/>
    <property type="match status" value="1"/>
</dbReference>
<evidence type="ECO:0000256" key="1">
    <source>
        <dbReference type="ARBA" id="ARBA00022737"/>
    </source>
</evidence>
<dbReference type="InterPro" id="IPR036770">
    <property type="entry name" value="Ankyrin_rpt-contain_sf"/>
</dbReference>
<comment type="caution">
    <text evidence="3">The sequence shown here is derived from an EMBL/GenBank/DDBJ whole genome shotgun (WGS) entry which is preliminary data.</text>
</comment>
<keyword evidence="2" id="KW-0040">ANK repeat</keyword>
<keyword evidence="1" id="KW-0677">Repeat</keyword>
<name>A0A9Q1QPJ1_9CARY</name>
<evidence type="ECO:0000256" key="2">
    <source>
        <dbReference type="ARBA" id="ARBA00023043"/>
    </source>
</evidence>
<dbReference type="PANTHER" id="PTHR24186:SF37">
    <property type="entry name" value="PGG DOMAIN-CONTAINING PROTEIN"/>
    <property type="match status" value="1"/>
</dbReference>
<proteinExistence type="predicted"/>
<dbReference type="GO" id="GO:0005886">
    <property type="term" value="C:plasma membrane"/>
    <property type="evidence" value="ECO:0007669"/>
    <property type="project" value="TreeGrafter"/>
</dbReference>
<keyword evidence="4" id="KW-1185">Reference proteome</keyword>
<sequence>MDESSVHLHSTVSQQVICEDREREPLKLEMLATRLYEAALVGDVSSLLEVLRLDASIPDRCVSSKQTRTSGRARSQTRVYTTSLVRSKGALGDLECFTCSESQCLERNEIGRNPVHVAALKGQKLVLGKLLEVKPQAACERTSIGETVLHLCVKHNQRETLKFLVEFIGNAPLLNAKDSIGDTILHLAVATRQVETLKFLLGDERIEKNVINANGYTTMDLCRKVRGKNSIDQEIQDCLEGAKALPGKAAKKLQERDHT</sequence>
<dbReference type="Gene3D" id="1.25.40.20">
    <property type="entry name" value="Ankyrin repeat-containing domain"/>
    <property type="match status" value="1"/>
</dbReference>
<gene>
    <name evidence="3" type="ORF">Cgig2_002148</name>
</gene>
<accession>A0A9Q1QPJ1</accession>
<reference evidence="3" key="1">
    <citation type="submission" date="2022-04" db="EMBL/GenBank/DDBJ databases">
        <title>Carnegiea gigantea Genome sequencing and assembly v2.</title>
        <authorList>
            <person name="Copetti D."/>
            <person name="Sanderson M.J."/>
            <person name="Burquez A."/>
            <person name="Wojciechowski M.F."/>
        </authorList>
    </citation>
    <scope>NUCLEOTIDE SEQUENCE</scope>
    <source>
        <strain evidence="3">SGP5-SGP5p</strain>
        <tissue evidence="3">Aerial part</tissue>
    </source>
</reference>
<protein>
    <submittedName>
        <fullName evidence="3">Uncharacterized protein</fullName>
    </submittedName>
</protein>
<dbReference type="Proteomes" id="UP001153076">
    <property type="component" value="Unassembled WGS sequence"/>
</dbReference>
<dbReference type="Pfam" id="PF12796">
    <property type="entry name" value="Ank_2"/>
    <property type="match status" value="1"/>
</dbReference>
<dbReference type="OrthoDB" id="7729168at2759"/>